<evidence type="ECO:0000313" key="2">
    <source>
        <dbReference type="Proteomes" id="UP000030645"/>
    </source>
</evidence>
<dbReference type="PANTHER" id="PTHR38365">
    <property type="entry name" value="C2 DOMAIN-CONTAINING PROTEIN-RELATED"/>
    <property type="match status" value="1"/>
</dbReference>
<dbReference type="Proteomes" id="UP000030645">
    <property type="component" value="Unassembled WGS sequence"/>
</dbReference>
<keyword evidence="2" id="KW-1185">Reference proteome</keyword>
<reference evidence="2" key="1">
    <citation type="submission" date="2013-01" db="EMBL/GenBank/DDBJ databases">
        <title>Draft Genome Sequence of a Mulberry Tree, Morus notabilis C.K. Schneid.</title>
        <authorList>
            <person name="He N."/>
            <person name="Zhao S."/>
        </authorList>
    </citation>
    <scope>NUCLEOTIDE SEQUENCE</scope>
</reference>
<dbReference type="EMBL" id="KE344356">
    <property type="protein sequence ID" value="EXB58167.1"/>
    <property type="molecule type" value="Genomic_DNA"/>
</dbReference>
<dbReference type="SUPFAM" id="SSF49562">
    <property type="entry name" value="C2 domain (Calcium/lipid-binding domain, CaLB)"/>
    <property type="match status" value="1"/>
</dbReference>
<dbReference type="InterPro" id="IPR035892">
    <property type="entry name" value="C2_domain_sf"/>
</dbReference>
<protein>
    <recommendedName>
        <fullName evidence="3">C2 domain-containing protein</fullName>
    </recommendedName>
</protein>
<dbReference type="AlphaFoldDB" id="W9RL62"/>
<dbReference type="PANTHER" id="PTHR38365:SF1">
    <property type="entry name" value="C2 DOMAIN-CONTAINING PROTEIN"/>
    <property type="match status" value="1"/>
</dbReference>
<evidence type="ECO:0000313" key="1">
    <source>
        <dbReference type="EMBL" id="EXB58167.1"/>
    </source>
</evidence>
<sequence>MITQTPPLTLQRVVPRPLLMAKDEFILCLKLLSAEGIDPPNRCCTAPERRYRVVFSGDLEPLGNELWSRVAAGYPNPSWNARWDVRFEDYPWDNDSSRLRVEVLGFFSYGEEGPETSTGMSVVGRAEVPLPKKLCKQKFHKLQLLRPEGDKYKAEGTIGVSLEVMPLIEAERRDNKYMWKQFMKSL</sequence>
<proteinExistence type="predicted"/>
<name>W9RL62_9ROSA</name>
<evidence type="ECO:0008006" key="3">
    <source>
        <dbReference type="Google" id="ProtNLM"/>
    </source>
</evidence>
<gene>
    <name evidence="1" type="ORF">L484_026368</name>
</gene>
<organism evidence="1 2">
    <name type="scientific">Morus notabilis</name>
    <dbReference type="NCBI Taxonomy" id="981085"/>
    <lineage>
        <taxon>Eukaryota</taxon>
        <taxon>Viridiplantae</taxon>
        <taxon>Streptophyta</taxon>
        <taxon>Embryophyta</taxon>
        <taxon>Tracheophyta</taxon>
        <taxon>Spermatophyta</taxon>
        <taxon>Magnoliopsida</taxon>
        <taxon>eudicotyledons</taxon>
        <taxon>Gunneridae</taxon>
        <taxon>Pentapetalae</taxon>
        <taxon>rosids</taxon>
        <taxon>fabids</taxon>
        <taxon>Rosales</taxon>
        <taxon>Moraceae</taxon>
        <taxon>Moreae</taxon>
        <taxon>Morus</taxon>
    </lineage>
</organism>
<accession>W9RL62</accession>